<dbReference type="RefSeq" id="WP_344570372.1">
    <property type="nucleotide sequence ID" value="NZ_BAAARJ010000028.1"/>
</dbReference>
<feature type="compositionally biased region" description="Polar residues" evidence="1">
    <location>
        <begin position="78"/>
        <end position="88"/>
    </location>
</feature>
<reference evidence="3 4" key="1">
    <citation type="journal article" date="2019" name="Int. J. Syst. Evol. Microbiol.">
        <title>The Global Catalogue of Microorganisms (GCM) 10K type strain sequencing project: providing services to taxonomists for standard genome sequencing and annotation.</title>
        <authorList>
            <consortium name="The Broad Institute Genomics Platform"/>
            <consortium name="The Broad Institute Genome Sequencing Center for Infectious Disease"/>
            <person name="Wu L."/>
            <person name="Ma J."/>
        </authorList>
    </citation>
    <scope>NUCLEOTIDE SEQUENCE [LARGE SCALE GENOMIC DNA]</scope>
    <source>
        <strain evidence="3 4">JCM 16373</strain>
    </source>
</reference>
<gene>
    <name evidence="3" type="ORF">GCM10009863_61840</name>
</gene>
<dbReference type="EMBL" id="BAAARJ010000028">
    <property type="protein sequence ID" value="GAA2636873.1"/>
    <property type="molecule type" value="Genomic_DNA"/>
</dbReference>
<organism evidence="3 4">
    <name type="scientific">Streptomyces axinellae</name>
    <dbReference type="NCBI Taxonomy" id="552788"/>
    <lineage>
        <taxon>Bacteria</taxon>
        <taxon>Bacillati</taxon>
        <taxon>Actinomycetota</taxon>
        <taxon>Actinomycetes</taxon>
        <taxon>Kitasatosporales</taxon>
        <taxon>Streptomycetaceae</taxon>
        <taxon>Streptomyces</taxon>
    </lineage>
</organism>
<keyword evidence="2" id="KW-0732">Signal</keyword>
<evidence type="ECO:0008006" key="5">
    <source>
        <dbReference type="Google" id="ProtNLM"/>
    </source>
</evidence>
<feature type="region of interest" description="Disordered" evidence="1">
    <location>
        <begin position="78"/>
        <end position="117"/>
    </location>
</feature>
<evidence type="ECO:0000313" key="3">
    <source>
        <dbReference type="EMBL" id="GAA2636873.1"/>
    </source>
</evidence>
<evidence type="ECO:0000313" key="4">
    <source>
        <dbReference type="Proteomes" id="UP001501447"/>
    </source>
</evidence>
<dbReference type="Proteomes" id="UP001501447">
    <property type="component" value="Unassembled WGS sequence"/>
</dbReference>
<feature type="chain" id="PRO_5045665693" description="ATP-binding protein" evidence="2">
    <location>
        <begin position="29"/>
        <end position="117"/>
    </location>
</feature>
<feature type="signal peptide" evidence="2">
    <location>
        <begin position="1"/>
        <end position="28"/>
    </location>
</feature>
<sequence length="117" mass="10933">MNQLAKKSLGAAALGAAAVAASAGAASAVPVDTLVSPVAETATGTVAKLPVGEATKGLPGGTSTTLISAHKAVSNALTGSPTSLNESLTADAEDKNTSPGGSMIGGLPVGKALPLGG</sequence>
<evidence type="ECO:0000256" key="1">
    <source>
        <dbReference type="SAM" id="MobiDB-lite"/>
    </source>
</evidence>
<keyword evidence="4" id="KW-1185">Reference proteome</keyword>
<protein>
    <recommendedName>
        <fullName evidence="5">ATP-binding protein</fullName>
    </recommendedName>
</protein>
<name>A0ABN3QWU9_9ACTN</name>
<proteinExistence type="predicted"/>
<evidence type="ECO:0000256" key="2">
    <source>
        <dbReference type="SAM" id="SignalP"/>
    </source>
</evidence>
<accession>A0ABN3QWU9</accession>
<comment type="caution">
    <text evidence="3">The sequence shown here is derived from an EMBL/GenBank/DDBJ whole genome shotgun (WGS) entry which is preliminary data.</text>
</comment>